<sequence>MKMYFTSLSGRAGLVTAATILLLAFLAADTAAGPVAKRDIDSLLDGKIKRPFCNAFTGCGKKRSDPELEGLASGSELNDITKHVLAEARLWEQLQNKMEAMRMLASRMESRPMFRRKRSLTQPQHDHVHSAAALEHKGDVEKQ</sequence>
<feature type="compositionally biased region" description="Basic and acidic residues" evidence="1">
    <location>
        <begin position="124"/>
        <end position="143"/>
    </location>
</feature>
<evidence type="ECO:0000256" key="2">
    <source>
        <dbReference type="SAM" id="SignalP"/>
    </source>
</evidence>
<reference evidence="3" key="1">
    <citation type="submission" date="2020-01" db="EMBL/GenBank/DDBJ databases">
        <authorList>
            <person name="Wei J.Y."/>
            <person name="Lin D.D."/>
            <person name="Xu N.Z."/>
            <person name="Ye H.H."/>
        </authorList>
    </citation>
    <scope>NUCLEOTIDE SEQUENCE</scope>
</reference>
<keyword evidence="2" id="KW-0732">Signal</keyword>
<evidence type="ECO:0000313" key="3">
    <source>
        <dbReference type="EMBL" id="QIJ32285.1"/>
    </source>
</evidence>
<name>A0A6G7MAM8_SCYPA</name>
<dbReference type="EMBL" id="MN923209">
    <property type="protein sequence ID" value="QIJ32285.1"/>
    <property type="molecule type" value="mRNA"/>
</dbReference>
<dbReference type="AlphaFoldDB" id="A0A6G7MAM8"/>
<feature type="signal peptide" evidence="2">
    <location>
        <begin position="1"/>
        <end position="32"/>
    </location>
</feature>
<protein>
    <submittedName>
        <fullName evidence="3">Crustacean cardioactive peptide</fullName>
    </submittedName>
</protein>
<dbReference type="InterPro" id="IPR024276">
    <property type="entry name" value="CCAP"/>
</dbReference>
<organism evidence="3">
    <name type="scientific">Scylla paramamosain</name>
    <name type="common">Mud crab</name>
    <dbReference type="NCBI Taxonomy" id="85552"/>
    <lineage>
        <taxon>Eukaryota</taxon>
        <taxon>Metazoa</taxon>
        <taxon>Ecdysozoa</taxon>
        <taxon>Arthropoda</taxon>
        <taxon>Crustacea</taxon>
        <taxon>Multicrustacea</taxon>
        <taxon>Malacostraca</taxon>
        <taxon>Eumalacostraca</taxon>
        <taxon>Eucarida</taxon>
        <taxon>Decapoda</taxon>
        <taxon>Pleocyemata</taxon>
        <taxon>Brachyura</taxon>
        <taxon>Eubrachyura</taxon>
        <taxon>Portunoidea</taxon>
        <taxon>Portunidae</taxon>
        <taxon>Portuninae</taxon>
        <taxon>Scylla</taxon>
    </lineage>
</organism>
<dbReference type="Pfam" id="PF11105">
    <property type="entry name" value="CCAP"/>
    <property type="match status" value="1"/>
</dbReference>
<evidence type="ECO:0000256" key="1">
    <source>
        <dbReference type="SAM" id="MobiDB-lite"/>
    </source>
</evidence>
<feature type="region of interest" description="Disordered" evidence="1">
    <location>
        <begin position="112"/>
        <end position="143"/>
    </location>
</feature>
<proteinExistence type="evidence at transcript level"/>
<gene>
    <name evidence="3" type="primary">CCAP</name>
</gene>
<feature type="chain" id="PRO_5026103803" evidence="2">
    <location>
        <begin position="33"/>
        <end position="143"/>
    </location>
</feature>
<accession>A0A6G7MAM8</accession>